<dbReference type="Proteomes" id="UP000241462">
    <property type="component" value="Unassembled WGS sequence"/>
</dbReference>
<keyword evidence="2" id="KW-1185">Reference proteome</keyword>
<organism evidence="1 2">
    <name type="scientific">Coniella lustricola</name>
    <dbReference type="NCBI Taxonomy" id="2025994"/>
    <lineage>
        <taxon>Eukaryota</taxon>
        <taxon>Fungi</taxon>
        <taxon>Dikarya</taxon>
        <taxon>Ascomycota</taxon>
        <taxon>Pezizomycotina</taxon>
        <taxon>Sordariomycetes</taxon>
        <taxon>Sordariomycetidae</taxon>
        <taxon>Diaporthales</taxon>
        <taxon>Schizoparmaceae</taxon>
        <taxon>Coniella</taxon>
    </lineage>
</organism>
<reference evidence="1 2" key="1">
    <citation type="journal article" date="2018" name="Mycol. Prog.">
        <title>Coniella lustricola, a new species from submerged detritus.</title>
        <authorList>
            <person name="Raudabaugh D.B."/>
            <person name="Iturriaga T."/>
            <person name="Carver A."/>
            <person name="Mondo S."/>
            <person name="Pangilinan J."/>
            <person name="Lipzen A."/>
            <person name="He G."/>
            <person name="Amirebrahimi M."/>
            <person name="Grigoriev I.V."/>
            <person name="Miller A.N."/>
        </authorList>
    </citation>
    <scope>NUCLEOTIDE SEQUENCE [LARGE SCALE GENOMIC DNA]</scope>
    <source>
        <strain evidence="1 2">B22-T-1</strain>
    </source>
</reference>
<sequence length="97" mass="11085">MKPLKTLTHRAWAVTGFEFSDLEVTFAAPLNHPVIPSTCSFRFWALEARCWQCQPEHQKTVSSVVSELQFLIQHDPLSALKRIEESCWQVGASRSIK</sequence>
<evidence type="ECO:0000313" key="1">
    <source>
        <dbReference type="EMBL" id="PSR99276.1"/>
    </source>
</evidence>
<accession>A0A2T3AIJ7</accession>
<protein>
    <submittedName>
        <fullName evidence="1">Uncharacterized protein</fullName>
    </submittedName>
</protein>
<gene>
    <name evidence="1" type="ORF">BD289DRAFT_48996</name>
</gene>
<dbReference type="InParanoid" id="A0A2T3AIJ7"/>
<dbReference type="EMBL" id="KZ678385">
    <property type="protein sequence ID" value="PSR99276.1"/>
    <property type="molecule type" value="Genomic_DNA"/>
</dbReference>
<evidence type="ECO:0000313" key="2">
    <source>
        <dbReference type="Proteomes" id="UP000241462"/>
    </source>
</evidence>
<name>A0A2T3AIJ7_9PEZI</name>
<proteinExistence type="predicted"/>
<dbReference type="AlphaFoldDB" id="A0A2T3AIJ7"/>